<dbReference type="EMBL" id="CAJVPP010007191">
    <property type="protein sequence ID" value="CAG8685274.1"/>
    <property type="molecule type" value="Genomic_DNA"/>
</dbReference>
<protein>
    <submittedName>
        <fullName evidence="2">9957_t:CDS:1</fullName>
    </submittedName>
</protein>
<organism evidence="2 3">
    <name type="scientific">Funneliformis mosseae</name>
    <name type="common">Endomycorrhizal fungus</name>
    <name type="synonym">Glomus mosseae</name>
    <dbReference type="NCBI Taxonomy" id="27381"/>
    <lineage>
        <taxon>Eukaryota</taxon>
        <taxon>Fungi</taxon>
        <taxon>Fungi incertae sedis</taxon>
        <taxon>Mucoromycota</taxon>
        <taxon>Glomeromycotina</taxon>
        <taxon>Glomeromycetes</taxon>
        <taxon>Glomerales</taxon>
        <taxon>Glomeraceae</taxon>
        <taxon>Funneliformis</taxon>
    </lineage>
</organism>
<feature type="non-terminal residue" evidence="2">
    <location>
        <position position="1"/>
    </location>
</feature>
<accession>A0A9N9HKR3</accession>
<comment type="caution">
    <text evidence="2">The sequence shown here is derived from an EMBL/GenBank/DDBJ whole genome shotgun (WGS) entry which is preliminary data.</text>
</comment>
<evidence type="ECO:0000313" key="2">
    <source>
        <dbReference type="EMBL" id="CAG8685274.1"/>
    </source>
</evidence>
<gene>
    <name evidence="2" type="ORF">FMOSSE_LOCUS13102</name>
</gene>
<proteinExistence type="predicted"/>
<keyword evidence="3" id="KW-1185">Reference proteome</keyword>
<feature type="region of interest" description="Disordered" evidence="1">
    <location>
        <begin position="117"/>
        <end position="139"/>
    </location>
</feature>
<reference evidence="2" key="1">
    <citation type="submission" date="2021-06" db="EMBL/GenBank/DDBJ databases">
        <authorList>
            <person name="Kallberg Y."/>
            <person name="Tangrot J."/>
            <person name="Rosling A."/>
        </authorList>
    </citation>
    <scope>NUCLEOTIDE SEQUENCE</scope>
    <source>
        <strain evidence="2">87-6 pot B 2015</strain>
    </source>
</reference>
<sequence length="168" mass="19334">SSKIDIKLEKVNLEFDIFPDDNSLAFRLLLLVRDIEILDEIKTSELGAAWLPHIKSTQVPNVVSGVVKDGRIIRGLQKGQSRLHEPQLWKQSDLVPNLRLERRFCLNKQMKFFSFESQNDTNTRSSTNPTASTIDEEFDSEEDNIKELISKYADRPADLNEDNFIDIL</sequence>
<feature type="compositionally biased region" description="Polar residues" evidence="1">
    <location>
        <begin position="117"/>
        <end position="133"/>
    </location>
</feature>
<name>A0A9N9HKR3_FUNMO</name>
<dbReference type="Proteomes" id="UP000789375">
    <property type="component" value="Unassembled WGS sequence"/>
</dbReference>
<dbReference type="AlphaFoldDB" id="A0A9N9HKR3"/>
<evidence type="ECO:0000313" key="3">
    <source>
        <dbReference type="Proteomes" id="UP000789375"/>
    </source>
</evidence>
<evidence type="ECO:0000256" key="1">
    <source>
        <dbReference type="SAM" id="MobiDB-lite"/>
    </source>
</evidence>